<feature type="domain" description="C2H2-type" evidence="21">
    <location>
        <begin position="257"/>
        <end position="284"/>
    </location>
</feature>
<evidence type="ECO:0000256" key="3">
    <source>
        <dbReference type="ARBA" id="ARBA00004496"/>
    </source>
</evidence>
<keyword evidence="10" id="KW-0677">Repeat</keyword>
<accession>A0A6P6NHF4</accession>
<feature type="region of interest" description="Disordered" evidence="20">
    <location>
        <begin position="228"/>
        <end position="250"/>
    </location>
</feature>
<organism evidence="22 23">
    <name type="scientific">Carassius auratus</name>
    <name type="common">Goldfish</name>
    <dbReference type="NCBI Taxonomy" id="7957"/>
    <lineage>
        <taxon>Eukaryota</taxon>
        <taxon>Metazoa</taxon>
        <taxon>Chordata</taxon>
        <taxon>Craniata</taxon>
        <taxon>Vertebrata</taxon>
        <taxon>Euteleostomi</taxon>
        <taxon>Actinopterygii</taxon>
        <taxon>Neopterygii</taxon>
        <taxon>Teleostei</taxon>
        <taxon>Ostariophysi</taxon>
        <taxon>Cypriniformes</taxon>
        <taxon>Cyprinidae</taxon>
        <taxon>Cyprininae</taxon>
        <taxon>Carassius</taxon>
    </lineage>
</organism>
<dbReference type="Proteomes" id="UP000515129">
    <property type="component" value="Unplaced"/>
</dbReference>
<evidence type="ECO:0000256" key="14">
    <source>
        <dbReference type="ARBA" id="ARBA00022990"/>
    </source>
</evidence>
<evidence type="ECO:0000313" key="23">
    <source>
        <dbReference type="RefSeq" id="XP_026107859.1"/>
    </source>
</evidence>
<proteinExistence type="inferred from homology"/>
<sequence>MESETGCCSKQHIYLPLNSLVTMPVCDICCEELPSEAEMKTHLFLSHMENVMACPFCSLSGVSYDEMSFHINTAHIDKDSQDTKTTVVDSGQKNSNDCTAQRPSSTKTSNVNVKNIETVSQASPQSPSPVNGMTSSITGTCLSQETSTSLKSSPLAAATASGAIKLVRTTPTSSNNASRERKDGRRKSKQKRLSSPIKEKCFSCPMCSLVCKDCFILQEHVELHLQDQDATEGAGPGAGSSKEASSTSNGRSGVMHYECPMCALSCTSSSSLQEHVELHLENGSASATGYSSEDLTLARKLQEEEEQKWREAETRREAEDFKKLQKQFGLDNSGGYRKQMERTMERAVSRGQMVPAEFHRKKAEMLESLASGMDDGRSKTSGLVEALCKYYQKDASDCAHVWLCAETDHYSSSEGDKGWGCGYRNFQMLLSSLHRMEQYNLLPVSVPSIPRVQALIEEAWGQGADPQGASHFNHRLQGTRAWIGATEIYAVLTSLNVKARIVDFHKPSGPGDTHPRLFEWVKQYFSHSTSRGARLPPKVVQTTLPPIYLQHQGHSRSIVGMEQKVNGNLCLLLFDPGCAPREMRRVLSQDTAGTMVRRMRKFSGGLKHRQYQVVAVEGLLTPEEKRSRILNSRTLCAEKIP</sequence>
<evidence type="ECO:0000256" key="13">
    <source>
        <dbReference type="ARBA" id="ARBA00022833"/>
    </source>
</evidence>
<evidence type="ECO:0000256" key="9">
    <source>
        <dbReference type="ARBA" id="ARBA00022723"/>
    </source>
</evidence>
<comment type="subunit">
    <text evidence="5">Interacts with RPA1 and RPA2.</text>
</comment>
<evidence type="ECO:0000256" key="18">
    <source>
        <dbReference type="ARBA" id="ARBA00045669"/>
    </source>
</evidence>
<dbReference type="OrthoDB" id="288987at2759"/>
<dbReference type="PROSITE" id="PS00028">
    <property type="entry name" value="ZINC_FINGER_C2H2_1"/>
    <property type="match status" value="2"/>
</dbReference>
<dbReference type="GO" id="GO:0008270">
    <property type="term" value="F:zinc ion binding"/>
    <property type="evidence" value="ECO:0007669"/>
    <property type="project" value="UniProtKB-KW"/>
</dbReference>
<feature type="region of interest" description="Disordered" evidence="20">
    <location>
        <begin position="79"/>
        <end position="110"/>
    </location>
</feature>
<dbReference type="KEGG" id="caua:113079851"/>
<evidence type="ECO:0000256" key="7">
    <source>
        <dbReference type="ARBA" id="ARBA00021993"/>
    </source>
</evidence>
<keyword evidence="15" id="KW-0539">Nucleus</keyword>
<dbReference type="AlphaFoldDB" id="A0A6P6NHF4"/>
<reference evidence="23" key="1">
    <citation type="submission" date="2025-08" db="UniProtKB">
        <authorList>
            <consortium name="RefSeq"/>
        </authorList>
    </citation>
    <scope>IDENTIFICATION</scope>
    <source>
        <strain evidence="23">Wakin</strain>
        <tissue evidence="23">Muscle</tissue>
    </source>
</reference>
<keyword evidence="22" id="KW-1185">Reference proteome</keyword>
<dbReference type="GO" id="GO:0005737">
    <property type="term" value="C:cytoplasm"/>
    <property type="evidence" value="ECO:0007669"/>
    <property type="project" value="UniProtKB-SubCell"/>
</dbReference>
<feature type="compositionally biased region" description="Low complexity" evidence="20">
    <location>
        <begin position="120"/>
        <end position="129"/>
    </location>
</feature>
<dbReference type="InterPro" id="IPR036236">
    <property type="entry name" value="Znf_C2H2_sf"/>
</dbReference>
<evidence type="ECO:0000256" key="16">
    <source>
        <dbReference type="ARBA" id="ARBA00029662"/>
    </source>
</evidence>
<evidence type="ECO:0000256" key="1">
    <source>
        <dbReference type="ARBA" id="ARBA00000707"/>
    </source>
</evidence>
<dbReference type="Pfam" id="PF07910">
    <property type="entry name" value="Peptidase_C78"/>
    <property type="match status" value="1"/>
</dbReference>
<feature type="region of interest" description="Disordered" evidence="20">
    <location>
        <begin position="119"/>
        <end position="138"/>
    </location>
</feature>
<evidence type="ECO:0000256" key="15">
    <source>
        <dbReference type="ARBA" id="ARBA00023242"/>
    </source>
</evidence>
<evidence type="ECO:0000256" key="11">
    <source>
        <dbReference type="ARBA" id="ARBA00022771"/>
    </source>
</evidence>
<keyword evidence="13" id="KW-0862">Zinc</keyword>
<dbReference type="GO" id="GO:0005634">
    <property type="term" value="C:nucleus"/>
    <property type="evidence" value="ECO:0007669"/>
    <property type="project" value="UniProtKB-SubCell"/>
</dbReference>
<name>A0A6P6NHF4_CARAU</name>
<comment type="catalytic activity">
    <reaction evidence="1">
        <text>Thiol-dependent hydrolysis of ester, thioester, amide, peptide and isopeptide bonds formed by the C-terminal Gly of ubiquitin (a 76-residue protein attached to proteins as an intracellular targeting signal).</text>
        <dbReference type="EC" id="3.4.19.12"/>
    </reaction>
</comment>
<dbReference type="SMART" id="SM00355">
    <property type="entry name" value="ZnF_C2H2"/>
    <property type="match status" value="4"/>
</dbReference>
<evidence type="ECO:0000256" key="12">
    <source>
        <dbReference type="ARBA" id="ARBA00022801"/>
    </source>
</evidence>
<feature type="region of interest" description="Disordered" evidence="20">
    <location>
        <begin position="162"/>
        <end position="192"/>
    </location>
</feature>
<keyword evidence="9" id="KW-0479">Metal-binding</keyword>
<dbReference type="GO" id="GO:0071567">
    <property type="term" value="F:deUFMylase activity"/>
    <property type="evidence" value="ECO:0007669"/>
    <property type="project" value="UniProtKB-ARBA"/>
</dbReference>
<comment type="similarity">
    <text evidence="4">Belongs to the peptidase C78 family. ZUFSP subfamily.</text>
</comment>
<keyword evidence="11 19" id="KW-0863">Zinc-finger</keyword>
<comment type="function">
    <text evidence="18">Deubiquitinase with endodeubiquitinase activity that specifically interacts with and cleaves 'Lys-63'-linked long polyubiquitin chains. Shows only weak activity against 'Lys-11' and 'Lys-48'-linked chains. Plays an important role in genome stability pathways, functioning to prevent spontaneous DNA damage and also promote cellular survival in response to exogenous DNA damage. Modulates the ubiquitination status of replication protein A (RPA) complex proteins in response to replication stress.</text>
</comment>
<comment type="subcellular location">
    <subcellularLocation>
        <location evidence="3">Cytoplasm</location>
    </subcellularLocation>
    <subcellularLocation>
        <location evidence="2">Nucleus</location>
    </subcellularLocation>
</comment>
<evidence type="ECO:0000256" key="17">
    <source>
        <dbReference type="ARBA" id="ARBA00031481"/>
    </source>
</evidence>
<keyword evidence="8" id="KW-0963">Cytoplasm</keyword>
<dbReference type="InterPro" id="IPR013087">
    <property type="entry name" value="Znf_C2H2_type"/>
</dbReference>
<protein>
    <recommendedName>
        <fullName evidence="7">Zinc finger-containing ubiquitin peptidase 1</fullName>
        <ecNumber evidence="6">3.4.19.12</ecNumber>
    </recommendedName>
    <alternativeName>
        <fullName evidence="17">Lys-63-specific deubiquitinase ZUFSP</fullName>
    </alternativeName>
    <alternativeName>
        <fullName evidence="16">Zinc finger with UFM1-specific peptidase domain protein</fullName>
    </alternativeName>
</protein>
<dbReference type="GO" id="GO:0004843">
    <property type="term" value="F:cysteine-type deubiquitinase activity"/>
    <property type="evidence" value="ECO:0007669"/>
    <property type="project" value="UniProtKB-EC"/>
</dbReference>
<evidence type="ECO:0000259" key="21">
    <source>
        <dbReference type="PROSITE" id="PS50157"/>
    </source>
</evidence>
<dbReference type="PANTHER" id="PTHR48153:SF4">
    <property type="entry name" value="UBIQUITIN CARBOXYL-TERMINAL HYDROLASE MUG105"/>
    <property type="match status" value="1"/>
</dbReference>
<dbReference type="FunFam" id="3.90.70.130:FF:000002">
    <property type="entry name" value="Zinc finger containing ubiquitin peptidase 1"/>
    <property type="match status" value="1"/>
</dbReference>
<dbReference type="RefSeq" id="XP_026107859.1">
    <property type="nucleotide sequence ID" value="XM_026252074.1"/>
</dbReference>
<evidence type="ECO:0000256" key="4">
    <source>
        <dbReference type="ARBA" id="ARBA00010469"/>
    </source>
</evidence>
<dbReference type="PROSITE" id="PS50157">
    <property type="entry name" value="ZINC_FINGER_C2H2_2"/>
    <property type="match status" value="1"/>
</dbReference>
<evidence type="ECO:0000256" key="2">
    <source>
        <dbReference type="ARBA" id="ARBA00004123"/>
    </source>
</evidence>
<feature type="compositionally biased region" description="Polar residues" evidence="20">
    <location>
        <begin position="83"/>
        <end position="110"/>
    </location>
</feature>
<dbReference type="InterPro" id="IPR012462">
    <property type="entry name" value="UFSP1/2_DUB_cat"/>
</dbReference>
<evidence type="ECO:0000313" key="22">
    <source>
        <dbReference type="Proteomes" id="UP000515129"/>
    </source>
</evidence>
<evidence type="ECO:0000256" key="10">
    <source>
        <dbReference type="ARBA" id="ARBA00022737"/>
    </source>
</evidence>
<evidence type="ECO:0000256" key="6">
    <source>
        <dbReference type="ARBA" id="ARBA00012759"/>
    </source>
</evidence>
<dbReference type="Gene3D" id="3.30.160.60">
    <property type="entry name" value="Classic Zinc Finger"/>
    <property type="match status" value="1"/>
</dbReference>
<evidence type="ECO:0000256" key="20">
    <source>
        <dbReference type="SAM" id="MobiDB-lite"/>
    </source>
</evidence>
<dbReference type="SUPFAM" id="SSF57667">
    <property type="entry name" value="beta-beta-alpha zinc fingers"/>
    <property type="match status" value="1"/>
</dbReference>
<gene>
    <name evidence="23" type="primary">LOC113079851</name>
</gene>
<dbReference type="PANTHER" id="PTHR48153">
    <property type="entry name" value="UFM1-SPECIFIC PROTEASE 2"/>
    <property type="match status" value="1"/>
</dbReference>
<dbReference type="Gene3D" id="3.90.70.130">
    <property type="match status" value="1"/>
</dbReference>
<evidence type="ECO:0000256" key="8">
    <source>
        <dbReference type="ARBA" id="ARBA00022490"/>
    </source>
</evidence>
<evidence type="ECO:0000256" key="19">
    <source>
        <dbReference type="PROSITE-ProRule" id="PRU00042"/>
    </source>
</evidence>
<keyword evidence="12" id="KW-0378">Hydrolase</keyword>
<keyword evidence="14" id="KW-0007">Acetylation</keyword>
<dbReference type="EC" id="3.4.19.12" evidence="6"/>
<evidence type="ECO:0000256" key="5">
    <source>
        <dbReference type="ARBA" id="ARBA00011274"/>
    </source>
</evidence>
<dbReference type="GeneID" id="113079851"/>